<accession>A0AB34GG40</accession>
<dbReference type="EMBL" id="JAIQCJ010002272">
    <property type="protein sequence ID" value="KAJ8778073.1"/>
    <property type="molecule type" value="Genomic_DNA"/>
</dbReference>
<sequence>MPGEEGLTQERQLGAGGRVAAHSLAGQVSSPYAARLKLLFSEAGGCGLVSAEASSSPFHLQCFPAVPTTKPTGPALTVTDRGLLFGISDLHRLEDLSEGCEQDGESMAAVSLSTSQATGVSHPQKRRVILEGKKPSPQHGAQHSAGGAVEGIQAATKTPSLGAINSLTLLSTNQGAV</sequence>
<protein>
    <submittedName>
        <fullName evidence="1">Uncharacterized protein</fullName>
    </submittedName>
</protein>
<organism evidence="1 2">
    <name type="scientific">Eschrichtius robustus</name>
    <name type="common">California gray whale</name>
    <name type="synonym">Eschrichtius gibbosus</name>
    <dbReference type="NCBI Taxonomy" id="9764"/>
    <lineage>
        <taxon>Eukaryota</taxon>
        <taxon>Metazoa</taxon>
        <taxon>Chordata</taxon>
        <taxon>Craniata</taxon>
        <taxon>Vertebrata</taxon>
        <taxon>Euteleostomi</taxon>
        <taxon>Mammalia</taxon>
        <taxon>Eutheria</taxon>
        <taxon>Laurasiatheria</taxon>
        <taxon>Artiodactyla</taxon>
        <taxon>Whippomorpha</taxon>
        <taxon>Cetacea</taxon>
        <taxon>Mysticeti</taxon>
        <taxon>Eschrichtiidae</taxon>
        <taxon>Eschrichtius</taxon>
    </lineage>
</organism>
<name>A0AB34GG40_ESCRO</name>
<dbReference type="Proteomes" id="UP001159641">
    <property type="component" value="Unassembled WGS sequence"/>
</dbReference>
<evidence type="ECO:0000313" key="1">
    <source>
        <dbReference type="EMBL" id="KAJ8778073.1"/>
    </source>
</evidence>
<keyword evidence="2" id="KW-1185">Reference proteome</keyword>
<gene>
    <name evidence="1" type="ORF">J1605_013933</name>
</gene>
<evidence type="ECO:0000313" key="2">
    <source>
        <dbReference type="Proteomes" id="UP001159641"/>
    </source>
</evidence>
<reference evidence="1 2" key="1">
    <citation type="submission" date="2022-11" db="EMBL/GenBank/DDBJ databases">
        <title>Whole genome sequence of Eschrichtius robustus ER-17-0199.</title>
        <authorList>
            <person name="Bruniche-Olsen A."/>
            <person name="Black A.N."/>
            <person name="Fields C.J."/>
            <person name="Walden K."/>
            <person name="Dewoody J.A."/>
        </authorList>
    </citation>
    <scope>NUCLEOTIDE SEQUENCE [LARGE SCALE GENOMIC DNA]</scope>
    <source>
        <strain evidence="1">ER-17-0199</strain>
        <tissue evidence="1">Blubber</tissue>
    </source>
</reference>
<proteinExistence type="predicted"/>
<comment type="caution">
    <text evidence="1">The sequence shown here is derived from an EMBL/GenBank/DDBJ whole genome shotgun (WGS) entry which is preliminary data.</text>
</comment>
<dbReference type="AlphaFoldDB" id="A0AB34GG40"/>